<reference evidence="2" key="1">
    <citation type="submission" date="2018-06" db="EMBL/GenBank/DDBJ databases">
        <authorList>
            <person name="Zhirakovskaya E."/>
        </authorList>
    </citation>
    <scope>NUCLEOTIDE SEQUENCE</scope>
</reference>
<dbReference type="Gene3D" id="3.10.105.10">
    <property type="entry name" value="Dipeptide-binding Protein, Domain 3"/>
    <property type="match status" value="1"/>
</dbReference>
<organism evidence="2">
    <name type="scientific">hydrothermal vent metagenome</name>
    <dbReference type="NCBI Taxonomy" id="652676"/>
    <lineage>
        <taxon>unclassified sequences</taxon>
        <taxon>metagenomes</taxon>
        <taxon>ecological metagenomes</taxon>
    </lineage>
</organism>
<accession>A0A3B0RZR7</accession>
<dbReference type="EMBL" id="UOEC01000132">
    <property type="protein sequence ID" value="VAV96521.1"/>
    <property type="molecule type" value="Genomic_DNA"/>
</dbReference>
<protein>
    <submittedName>
        <fullName evidence="2">ABC transporter, substrate-binding protein (Cluster 5, nickel/peptides/opines)</fullName>
    </submittedName>
</protein>
<dbReference type="PANTHER" id="PTHR30290">
    <property type="entry name" value="PERIPLASMIC BINDING COMPONENT OF ABC TRANSPORTER"/>
    <property type="match status" value="1"/>
</dbReference>
<dbReference type="GO" id="GO:1904680">
    <property type="term" value="F:peptide transmembrane transporter activity"/>
    <property type="evidence" value="ECO:0007669"/>
    <property type="project" value="TreeGrafter"/>
</dbReference>
<dbReference type="PANTHER" id="PTHR30290:SF62">
    <property type="entry name" value="OLIGOPEPTIDE ABC TRANSPORTER, PERIPLASMIC OLIGOPEPTIDE-BINDING PROTEIN"/>
    <property type="match status" value="1"/>
</dbReference>
<dbReference type="Pfam" id="PF00496">
    <property type="entry name" value="SBP_bac_5"/>
    <property type="match status" value="1"/>
</dbReference>
<dbReference type="AlphaFoldDB" id="A0A3B0RZR7"/>
<proteinExistence type="predicted"/>
<dbReference type="InterPro" id="IPR039424">
    <property type="entry name" value="SBP_5"/>
</dbReference>
<gene>
    <name evidence="2" type="ORF">MNBD_ALPHA08-750</name>
</gene>
<name>A0A3B0RZR7_9ZZZZ</name>
<dbReference type="Gene3D" id="3.40.190.10">
    <property type="entry name" value="Periplasmic binding protein-like II"/>
    <property type="match status" value="1"/>
</dbReference>
<dbReference type="GO" id="GO:0043190">
    <property type="term" value="C:ATP-binding cassette (ABC) transporter complex"/>
    <property type="evidence" value="ECO:0007669"/>
    <property type="project" value="InterPro"/>
</dbReference>
<evidence type="ECO:0000313" key="2">
    <source>
        <dbReference type="EMBL" id="VAV96521.1"/>
    </source>
</evidence>
<dbReference type="GO" id="GO:0042597">
    <property type="term" value="C:periplasmic space"/>
    <property type="evidence" value="ECO:0007669"/>
    <property type="project" value="UniProtKB-ARBA"/>
</dbReference>
<sequence>MKLLAKFIAVFVFLVSVPAMAATHYTGAPVLQNAVKAGKLPPVAERLPENPRVINLAAMGRKPGRHGGTWRMLIGKAKDIKLIPLYGYARLVGFNEKFELEADILQSYNVKEGRIFTFYLRKGHKWSDGQPFTTEDFRYAWEDMLNDKRLARSGLRDVLLVDGKGPKFEIIDETTVRYTWDAPNPNFLPSLAAPIPIYLAMPAHYLKQFHVKYQSTEKLVALLKKNRVKKWEKLHKRMAREKRASNPKLPTLAPWVNTIAPPSDLFVFKRNPFFHRVDENGNQLPYFDEITLAVGTGSLIPAKAGAGDADIQARNLNFVDYTHLKLGEKRNNYTVRLWKSGKGSAVTLLPNLNVKDPQWRATLRDVRFRRALSLGINRYEINQILFFGLARISGDTMLPQSPLYDEKFQKAWSRNDPKMANQLLDEMGLVKRDSEGFRLFPGGERIDIIVETAGEDTLQSDILELIQDQWQAIGLKLIIRGSQRDVMRRRAIAGLAIMTIWNGLDNAVASPDMSPFELIPSSQSSLQWPQWGIYYESDGKKGEKPDLPAAIELLEYSKKWTRATSSSEKAEIWKKILEIYSDQVFSIGIVNGALQPIIVNNQIQNVPEKAIYAYSPTSYFGVYLPDTFWFKKQ</sequence>
<dbReference type="SUPFAM" id="SSF53850">
    <property type="entry name" value="Periplasmic binding protein-like II"/>
    <property type="match status" value="1"/>
</dbReference>
<evidence type="ECO:0000259" key="1">
    <source>
        <dbReference type="Pfam" id="PF00496"/>
    </source>
</evidence>
<feature type="domain" description="Solute-binding protein family 5" evidence="1">
    <location>
        <begin position="103"/>
        <end position="501"/>
    </location>
</feature>
<dbReference type="InterPro" id="IPR000914">
    <property type="entry name" value="SBP_5_dom"/>
</dbReference>
<dbReference type="CDD" id="cd08500">
    <property type="entry name" value="PBP2_NikA_DppA_OppA_like_4"/>
    <property type="match status" value="1"/>
</dbReference>
<dbReference type="GO" id="GO:0015833">
    <property type="term" value="P:peptide transport"/>
    <property type="evidence" value="ECO:0007669"/>
    <property type="project" value="TreeGrafter"/>
</dbReference>